<protein>
    <recommendedName>
        <fullName evidence="2">alpha-L-rhamnosidase</fullName>
        <ecNumber evidence="2">3.2.1.40</ecNumber>
    </recommendedName>
</protein>
<proteinExistence type="predicted"/>
<gene>
    <name evidence="8" type="ORF">SAMN05660742_104169</name>
</gene>
<comment type="catalytic activity">
    <reaction evidence="1">
        <text>Hydrolysis of terminal non-reducing alpha-L-rhamnose residues in alpha-L-rhamnosides.</text>
        <dbReference type="EC" id="3.2.1.40"/>
    </reaction>
</comment>
<evidence type="ECO:0000259" key="5">
    <source>
        <dbReference type="Pfam" id="PF08531"/>
    </source>
</evidence>
<dbReference type="Pfam" id="PF17389">
    <property type="entry name" value="Bac_rhamnosid6H"/>
    <property type="match status" value="1"/>
</dbReference>
<sequence length="880" mass="100075">MFNVIKVKLNYMDEATGVVEVPRISWQMVSDERNCYQKAYQIQIAENERFNVILCDSGVIESHVSAGISLTLKLQTAQRYFVRVKAQNNLSIWSEWSPYVCFFSGIINNEWQAKFISVETEKDADNSKGTYLRQEVFLEKRIESVFAYVTALGLYHFYINGQRVGIDEMTPGWTSYHKHLMYQAYNVTELLKTGVNVLGAHIGAGWYKGLMSFNHIRNIYGKKTAFLAEVHVNYADGSKAIFATDENWQGDNSPVVFSEIYDGEIYDARLEQVGWNSPGFKESKWQNVQVENCDKSILSPQYASKPGINDYLKPKQIFQTPKGETVLDFGQNMTGWIEFFVQGKEGDKVIIKCFEVLDGEGNAYFANLRAAKETIEYTCRGSGMETYHPNFTYQGFQYAQIVSWPGTPLLENFKACTVHSVMEQTGTFECSNSDLNQLQHNILWGLKGNFLDIPMDCPQRDERLGWTGDAEIFSRTACYLMNTYAFYEKWLWDVAVDQTVEGGVPHVVPDVLTGYSDNDVLLSQGTHSAAAWADAAVILPWSMYLTFGDTGIIRRQYSSMKKWVDFMHFHVDDKGIWSYKLQFGDWVALDAKPGDYFGATPNELVCSAYYAYSTLLFAKMARAIGKDSDYETYFILYNEIVKNYRKNFFDAEGNLLVQTQTAHVISLYFNLIDEQYRTKIAANLVALIQKENGHLVTGFVGTPYICHALSQNGYAKEAYDLLLKDDFPSWLYQVKCGATTVWEHWDGLKPDGTMWSADMNSFNHYAYGAIGEWLYRAIAGIEIDEQVPGYKHIIFKPLFGGAISYVKAAYKSMYGDVSIYWHIKKMEGLVTIHVPVNTTATLYLDAIQAISEADSLIFTNDDKSYKAEVGSGEYTVTFTL</sequence>
<feature type="domain" description="Bacterial alpha-L-rhamnosidase N-terminal" evidence="5">
    <location>
        <begin position="140"/>
        <end position="302"/>
    </location>
</feature>
<dbReference type="Pfam" id="PF17390">
    <property type="entry name" value="Bac_rhamnosid_C"/>
    <property type="match status" value="1"/>
</dbReference>
<name>A0A1H6WVX6_9FIRM</name>
<reference evidence="8 9" key="1">
    <citation type="submission" date="2016-10" db="EMBL/GenBank/DDBJ databases">
        <authorList>
            <person name="de Groot N.N."/>
        </authorList>
    </citation>
    <scope>NUCLEOTIDE SEQUENCE [LARGE SCALE GENOMIC DNA]</scope>
    <source>
        <strain evidence="8 9">DSM 2179</strain>
    </source>
</reference>
<dbReference type="SUPFAM" id="SSF49265">
    <property type="entry name" value="Fibronectin type III"/>
    <property type="match status" value="1"/>
</dbReference>
<evidence type="ECO:0000259" key="4">
    <source>
        <dbReference type="Pfam" id="PF05592"/>
    </source>
</evidence>
<dbReference type="InterPro" id="IPR008928">
    <property type="entry name" value="6-hairpin_glycosidase_sf"/>
</dbReference>
<evidence type="ECO:0000259" key="6">
    <source>
        <dbReference type="Pfam" id="PF17389"/>
    </source>
</evidence>
<dbReference type="InterPro" id="IPR035398">
    <property type="entry name" value="Bac_rhamnosid_C"/>
</dbReference>
<dbReference type="InterPro" id="IPR036116">
    <property type="entry name" value="FN3_sf"/>
</dbReference>
<dbReference type="InterPro" id="IPR035396">
    <property type="entry name" value="Bac_rhamnosid6H"/>
</dbReference>
<dbReference type="Gene3D" id="2.60.420.10">
    <property type="entry name" value="Maltose phosphorylase, domain 3"/>
    <property type="match status" value="1"/>
</dbReference>
<dbReference type="InterPro" id="IPR013783">
    <property type="entry name" value="Ig-like_fold"/>
</dbReference>
<organism evidence="8 9">
    <name type="scientific">Propionispira arboris</name>
    <dbReference type="NCBI Taxonomy" id="84035"/>
    <lineage>
        <taxon>Bacteria</taxon>
        <taxon>Bacillati</taxon>
        <taxon>Bacillota</taxon>
        <taxon>Negativicutes</taxon>
        <taxon>Selenomonadales</taxon>
        <taxon>Selenomonadaceae</taxon>
        <taxon>Propionispira</taxon>
    </lineage>
</organism>
<dbReference type="Pfam" id="PF08531">
    <property type="entry name" value="Bac_rhamnosid_N"/>
    <property type="match status" value="1"/>
</dbReference>
<dbReference type="EMBL" id="FNZK01000004">
    <property type="protein sequence ID" value="SEJ21051.1"/>
    <property type="molecule type" value="Genomic_DNA"/>
</dbReference>
<dbReference type="InterPro" id="IPR012341">
    <property type="entry name" value="6hp_glycosidase-like_sf"/>
</dbReference>
<evidence type="ECO:0000259" key="7">
    <source>
        <dbReference type="Pfam" id="PF17390"/>
    </source>
</evidence>
<dbReference type="PANTHER" id="PTHR33307:SF6">
    <property type="entry name" value="ALPHA-RHAMNOSIDASE (EUROFUNG)-RELATED"/>
    <property type="match status" value="1"/>
</dbReference>
<evidence type="ECO:0000313" key="8">
    <source>
        <dbReference type="EMBL" id="SEJ21051.1"/>
    </source>
</evidence>
<dbReference type="Gene3D" id="2.60.120.260">
    <property type="entry name" value="Galactose-binding domain-like"/>
    <property type="match status" value="2"/>
</dbReference>
<dbReference type="Proteomes" id="UP000199662">
    <property type="component" value="Unassembled WGS sequence"/>
</dbReference>
<feature type="domain" description="Alpha-L-rhamnosidase six-hairpin glycosidase" evidence="6">
    <location>
        <begin position="423"/>
        <end position="778"/>
    </location>
</feature>
<feature type="domain" description="Alpha-L-rhamnosidase C-terminal" evidence="7">
    <location>
        <begin position="782"/>
        <end position="846"/>
    </location>
</feature>
<dbReference type="STRING" id="84035.SAMN05660742_104169"/>
<evidence type="ECO:0000313" key="9">
    <source>
        <dbReference type="Proteomes" id="UP000199662"/>
    </source>
</evidence>
<dbReference type="Pfam" id="PF25788">
    <property type="entry name" value="Ig_Rha78A_N"/>
    <property type="match status" value="1"/>
</dbReference>
<dbReference type="InterPro" id="IPR008902">
    <property type="entry name" value="Rhamnosid_concanavalin"/>
</dbReference>
<evidence type="ECO:0000256" key="2">
    <source>
        <dbReference type="ARBA" id="ARBA00012652"/>
    </source>
</evidence>
<dbReference type="EC" id="3.2.1.40" evidence="2"/>
<dbReference type="PANTHER" id="PTHR33307">
    <property type="entry name" value="ALPHA-RHAMNOSIDASE (EUROFUNG)"/>
    <property type="match status" value="1"/>
</dbReference>
<dbReference type="InterPro" id="IPR016007">
    <property type="entry name" value="Alpha_rhamnosid"/>
</dbReference>
<dbReference type="GO" id="GO:0030596">
    <property type="term" value="F:alpha-L-rhamnosidase activity"/>
    <property type="evidence" value="ECO:0007669"/>
    <property type="project" value="UniProtKB-EC"/>
</dbReference>
<dbReference type="PIRSF" id="PIRSF010631">
    <property type="entry name" value="A-rhamnsds"/>
    <property type="match status" value="1"/>
</dbReference>
<dbReference type="AlphaFoldDB" id="A0A1H6WVX6"/>
<dbReference type="GO" id="GO:0005975">
    <property type="term" value="P:carbohydrate metabolic process"/>
    <property type="evidence" value="ECO:0007669"/>
    <property type="project" value="InterPro"/>
</dbReference>
<dbReference type="Gene3D" id="2.60.40.10">
    <property type="entry name" value="Immunoglobulins"/>
    <property type="match status" value="1"/>
</dbReference>
<evidence type="ECO:0000256" key="3">
    <source>
        <dbReference type="ARBA" id="ARBA00022801"/>
    </source>
</evidence>
<feature type="domain" description="Alpha-L-rhamnosidase concanavalin-like" evidence="4">
    <location>
        <begin position="319"/>
        <end position="419"/>
    </location>
</feature>
<keyword evidence="9" id="KW-1185">Reference proteome</keyword>
<dbReference type="Gene3D" id="1.50.10.10">
    <property type="match status" value="1"/>
</dbReference>
<dbReference type="SUPFAM" id="SSF48208">
    <property type="entry name" value="Six-hairpin glycosidases"/>
    <property type="match status" value="1"/>
</dbReference>
<dbReference type="Pfam" id="PF05592">
    <property type="entry name" value="Bac_rhamnosid"/>
    <property type="match status" value="1"/>
</dbReference>
<dbReference type="RefSeq" id="WP_091829999.1">
    <property type="nucleotide sequence ID" value="NZ_FNZK01000004.1"/>
</dbReference>
<dbReference type="InterPro" id="IPR013737">
    <property type="entry name" value="Bac_rhamnosid_N"/>
</dbReference>
<keyword evidence="3" id="KW-0378">Hydrolase</keyword>
<accession>A0A1H6WVX6</accession>
<evidence type="ECO:0000256" key="1">
    <source>
        <dbReference type="ARBA" id="ARBA00001445"/>
    </source>
</evidence>